<feature type="signal peptide" evidence="1">
    <location>
        <begin position="1"/>
        <end position="24"/>
    </location>
</feature>
<dbReference type="Proteomes" id="UP000632138">
    <property type="component" value="Unassembled WGS sequence"/>
</dbReference>
<dbReference type="Pfam" id="PF00553">
    <property type="entry name" value="CBM_2"/>
    <property type="match status" value="1"/>
</dbReference>
<feature type="domain" description="CBM2" evidence="2">
    <location>
        <begin position="21"/>
        <end position="134"/>
    </location>
</feature>
<dbReference type="EMBL" id="JAENHP010000015">
    <property type="protein sequence ID" value="MBM2620510.1"/>
    <property type="molecule type" value="Genomic_DNA"/>
</dbReference>
<dbReference type="InterPro" id="IPR001919">
    <property type="entry name" value="CBD2"/>
</dbReference>
<organism evidence="3 4">
    <name type="scientific">Paractinoplanes ovalisporus</name>
    <dbReference type="NCBI Taxonomy" id="2810368"/>
    <lineage>
        <taxon>Bacteria</taxon>
        <taxon>Bacillati</taxon>
        <taxon>Actinomycetota</taxon>
        <taxon>Actinomycetes</taxon>
        <taxon>Micromonosporales</taxon>
        <taxon>Micromonosporaceae</taxon>
        <taxon>Paractinoplanes</taxon>
    </lineage>
</organism>
<evidence type="ECO:0000256" key="1">
    <source>
        <dbReference type="SAM" id="SignalP"/>
    </source>
</evidence>
<sequence length="135" mass="13894">MSRIGRALLGVALTMAGVAGPAGAARADDVAACGVVYQASRYTGGFTAAITVLNIGTETIRGWTFLFPLDTSATIVDIWNADLLSARSGVVTTHDQGWNAVVQPGGSIHIGFRADGTSAAPTRFTVNDLPCQVVS</sequence>
<keyword evidence="4" id="KW-1185">Reference proteome</keyword>
<accession>A0ABS2AL44</accession>
<comment type="caution">
    <text evidence="3">The sequence shown here is derived from an EMBL/GenBank/DDBJ whole genome shotgun (WGS) entry which is preliminary data.</text>
</comment>
<dbReference type="InterPro" id="IPR012291">
    <property type="entry name" value="CBM2_carb-bd_dom_sf"/>
</dbReference>
<feature type="chain" id="PRO_5046699009" evidence="1">
    <location>
        <begin position="25"/>
        <end position="135"/>
    </location>
</feature>
<dbReference type="SUPFAM" id="SSF49384">
    <property type="entry name" value="Carbohydrate-binding domain"/>
    <property type="match status" value="1"/>
</dbReference>
<gene>
    <name evidence="3" type="ORF">JIG36_33875</name>
</gene>
<evidence type="ECO:0000313" key="3">
    <source>
        <dbReference type="EMBL" id="MBM2620510.1"/>
    </source>
</evidence>
<dbReference type="SMART" id="SM00637">
    <property type="entry name" value="CBD_II"/>
    <property type="match status" value="1"/>
</dbReference>
<reference evidence="3 4" key="1">
    <citation type="submission" date="2021-01" db="EMBL/GenBank/DDBJ databases">
        <title>Actinoplanes sp. nov. LDG1-06 isolated from lichen.</title>
        <authorList>
            <person name="Saeng-In P."/>
            <person name="Phongsopitanun W."/>
            <person name="Kanchanasin P."/>
            <person name="Yuki M."/>
            <person name="Kudo T."/>
            <person name="Ohkuma M."/>
            <person name="Tanasupawat S."/>
        </authorList>
    </citation>
    <scope>NUCLEOTIDE SEQUENCE [LARGE SCALE GENOMIC DNA]</scope>
    <source>
        <strain evidence="3 4">LDG1-06</strain>
    </source>
</reference>
<dbReference type="Gene3D" id="2.60.40.290">
    <property type="match status" value="1"/>
</dbReference>
<evidence type="ECO:0000259" key="2">
    <source>
        <dbReference type="PROSITE" id="PS51173"/>
    </source>
</evidence>
<dbReference type="RefSeq" id="WP_203380497.1">
    <property type="nucleotide sequence ID" value="NZ_JAENHP010000015.1"/>
</dbReference>
<dbReference type="PROSITE" id="PS51173">
    <property type="entry name" value="CBM2"/>
    <property type="match status" value="1"/>
</dbReference>
<dbReference type="InterPro" id="IPR008965">
    <property type="entry name" value="CBM2/CBM3_carb-bd_dom_sf"/>
</dbReference>
<protein>
    <submittedName>
        <fullName evidence="3">Cellulose binding domain-containing protein</fullName>
    </submittedName>
</protein>
<evidence type="ECO:0000313" key="4">
    <source>
        <dbReference type="Proteomes" id="UP000632138"/>
    </source>
</evidence>
<proteinExistence type="predicted"/>
<keyword evidence="1" id="KW-0732">Signal</keyword>
<name>A0ABS2AL44_9ACTN</name>